<keyword evidence="1" id="KW-0808">Transferase</keyword>
<proteinExistence type="predicted"/>
<dbReference type="InterPro" id="IPR001199">
    <property type="entry name" value="Cyt_B5-like_heme/steroid-bd"/>
</dbReference>
<dbReference type="InterPro" id="IPR036400">
    <property type="entry name" value="Cyt_B5-like_heme/steroid_sf"/>
</dbReference>
<keyword evidence="5" id="KW-1185">Reference proteome</keyword>
<dbReference type="EMBL" id="ML122255">
    <property type="protein sequence ID" value="RPD63621.1"/>
    <property type="molecule type" value="Genomic_DNA"/>
</dbReference>
<dbReference type="SUPFAM" id="SSF55856">
    <property type="entry name" value="Cytochrome b5-like heme/steroid binding domain"/>
    <property type="match status" value="1"/>
</dbReference>
<dbReference type="PANTHER" id="PTHR10982">
    <property type="entry name" value="MALONYL COA-ACYL CARRIER PROTEIN TRANSACYLASE"/>
    <property type="match status" value="1"/>
</dbReference>
<organism evidence="4 5">
    <name type="scientific">Lentinus tigrinus ALCF2SS1-6</name>
    <dbReference type="NCBI Taxonomy" id="1328759"/>
    <lineage>
        <taxon>Eukaryota</taxon>
        <taxon>Fungi</taxon>
        <taxon>Dikarya</taxon>
        <taxon>Basidiomycota</taxon>
        <taxon>Agaricomycotina</taxon>
        <taxon>Agaricomycetes</taxon>
        <taxon>Polyporales</taxon>
        <taxon>Polyporaceae</taxon>
        <taxon>Lentinus</taxon>
    </lineage>
</organism>
<sequence>MALRGTYLWSYLFTSLATCSPPQLHQVVAPTDQMHDPTRSDRALKKEDLGILVYHREQLRPSLRPYVLGSCALRPDLHSPYPLRSPWPLRSWWLERQLRRAARICTNKAWNPAELALFDAQNVKSKQWWAKKFSQDQHSNGTIHTDTPFSRLLGKLPIVVAGMTPTTVKAGFSKIVNFNIEGQQYVCAGELILNLNLLRLTSLGYIFGRCLKLTKKSTVDQVKEMLGEIVSSLHGSFGPSLSRGIDVQPHSCYPWADVMPLRAYALLMFYHIIFGRLTIAARCIAIMNHADPELVTYMQYYIDQWDSECDEANMPEGRQTASPCTRMVVVRKLDAYVKEVASGDTIGTPTNVQKIQDHILMLWDCTALSPLQIYLPAAFGTMFKDQNALLTDVEALVNHMHSTLSLDLDYILPFSLSPKTADGLNDKSEFAHHIMLVNLLRFLGIVKNERANCHFVTHPTQVIPLLSPNHGLFGNGGLCSESKISLERLCNHCNSENRGEYLGTVVGWTVEQARDERTFDVLHLMHMLLFSIMQVELICAELSGSMDRFPDLADITTRIRTDLMKKCENFVVRSLATALWTSRANRIEGERVLQALEDVLRASEKESKRDGDDESVLPDDATEFTHQESLAQVYTTVARRRGLGFLVGQEGWGRYSSRRRSMLASKEGGIVAKAPNPVEDSEVPTSGSVDRPGIQLVCREKVTIFWLIFLSNCILAGANQNFWVMIQGTVYNVSNFIHGQHSDVDDLKSNTDNLLEEVAGQDLTEYFPPPIRFACQGLVSTALTVQLTPANETTIMIHPCQFRKGLLVWRKDQVRAAASDPDNRRLWAICDNQHLQSLGRHLHCYQVNYLNLDIVDLFQQQPGQNITKLLNQGNQGFAPIFNSGSTNTSSTYRPITANKLYRQLQGLTEGPNSRYCPCRSSPFRSRTLNATPRLLDEIGAAYSRSPRASTRRTRSTEKVGYPVLVCRSYIPGVQQGVLNKLPLQAMAVSLHREDNDIKVIERNLRAVRSFPFVSKVTGIDAIEMVTKLCHVSYVVCFTMAYSPTYGISSQPGLKGYANTFLCLCLAGKEPRHWMSISLASMQTDAFSFDGESVISEPEVSTSSNDDLTDWIRQEDDEIAEELLNLTKRVHALEASLQELVREWIDANSRFAAFLDFKGGESQ</sequence>
<dbReference type="PANTHER" id="PTHR10982:SF21">
    <property type="entry name" value="FATTY ACID SYNTHASE SUBUNIT BETA"/>
    <property type="match status" value="1"/>
</dbReference>
<evidence type="ECO:0000256" key="1">
    <source>
        <dbReference type="ARBA" id="ARBA00022679"/>
    </source>
</evidence>
<evidence type="ECO:0000256" key="2">
    <source>
        <dbReference type="SAM" id="SignalP"/>
    </source>
</evidence>
<keyword evidence="2" id="KW-0732">Signal</keyword>
<accession>A0A5C2SIZ3</accession>
<dbReference type="Gene3D" id="3.10.120.10">
    <property type="entry name" value="Cytochrome b5-like heme/steroid binding domain"/>
    <property type="match status" value="1"/>
</dbReference>
<dbReference type="GO" id="GO:0004312">
    <property type="term" value="F:fatty acid synthase activity"/>
    <property type="evidence" value="ECO:0007669"/>
    <property type="project" value="InterPro"/>
</dbReference>
<evidence type="ECO:0000313" key="4">
    <source>
        <dbReference type="EMBL" id="RPD63621.1"/>
    </source>
</evidence>
<dbReference type="SUPFAM" id="SSF56059">
    <property type="entry name" value="Glutathione synthetase ATP-binding domain-like"/>
    <property type="match status" value="1"/>
</dbReference>
<dbReference type="PRINTS" id="PR01483">
    <property type="entry name" value="FASYNTHASE"/>
</dbReference>
<dbReference type="GO" id="GO:0005835">
    <property type="term" value="C:fatty acid synthase complex"/>
    <property type="evidence" value="ECO:0007669"/>
    <property type="project" value="InterPro"/>
</dbReference>
<feature type="domain" description="Cytochrome b5 heme-binding" evidence="3">
    <location>
        <begin position="720"/>
        <end position="770"/>
    </location>
</feature>
<name>A0A5C2SIZ3_9APHY</name>
<dbReference type="Proteomes" id="UP000313359">
    <property type="component" value="Unassembled WGS sequence"/>
</dbReference>
<dbReference type="Gene3D" id="3.30.470.20">
    <property type="entry name" value="ATP-grasp fold, B domain"/>
    <property type="match status" value="1"/>
</dbReference>
<feature type="signal peptide" evidence="2">
    <location>
        <begin position="1"/>
        <end position="19"/>
    </location>
</feature>
<dbReference type="Pfam" id="PF00173">
    <property type="entry name" value="Cyt-b5"/>
    <property type="match status" value="1"/>
</dbReference>
<dbReference type="Gene3D" id="3.30.70.3330">
    <property type="match status" value="1"/>
</dbReference>
<dbReference type="GO" id="GO:0006633">
    <property type="term" value="P:fatty acid biosynthetic process"/>
    <property type="evidence" value="ECO:0007669"/>
    <property type="project" value="InterPro"/>
</dbReference>
<evidence type="ECO:0000259" key="3">
    <source>
        <dbReference type="Pfam" id="PF00173"/>
    </source>
</evidence>
<protein>
    <recommendedName>
        <fullName evidence="3">Cytochrome b5 heme-binding domain-containing protein</fullName>
    </recommendedName>
</protein>
<reference evidence="4" key="1">
    <citation type="journal article" date="2018" name="Genome Biol. Evol.">
        <title>Genomics and development of Lentinus tigrinus, a white-rot wood-decaying mushroom with dimorphic fruiting bodies.</title>
        <authorList>
            <person name="Wu B."/>
            <person name="Xu Z."/>
            <person name="Knudson A."/>
            <person name="Carlson A."/>
            <person name="Chen N."/>
            <person name="Kovaka S."/>
            <person name="LaButti K."/>
            <person name="Lipzen A."/>
            <person name="Pennachio C."/>
            <person name="Riley R."/>
            <person name="Schakwitz W."/>
            <person name="Umezawa K."/>
            <person name="Ohm R.A."/>
            <person name="Grigoriev I.V."/>
            <person name="Nagy L.G."/>
            <person name="Gibbons J."/>
            <person name="Hibbett D."/>
        </authorList>
    </citation>
    <scope>NUCLEOTIDE SEQUENCE [LARGE SCALE GENOMIC DNA]</scope>
    <source>
        <strain evidence="4">ALCF2SS1-6</strain>
    </source>
</reference>
<gene>
    <name evidence="4" type="ORF">L227DRAFT_640548</name>
</gene>
<evidence type="ECO:0000313" key="5">
    <source>
        <dbReference type="Proteomes" id="UP000313359"/>
    </source>
</evidence>
<dbReference type="AlphaFoldDB" id="A0A5C2SIZ3"/>
<dbReference type="InterPro" id="IPR050830">
    <property type="entry name" value="Fungal_FAS"/>
</dbReference>
<dbReference type="STRING" id="1328759.A0A5C2SIZ3"/>
<dbReference type="InterPro" id="IPR003965">
    <property type="entry name" value="Fatty_acid_synthase"/>
</dbReference>
<dbReference type="Gene3D" id="3.40.50.720">
    <property type="entry name" value="NAD(P)-binding Rossmann-like Domain"/>
    <property type="match status" value="2"/>
</dbReference>
<feature type="chain" id="PRO_5022766011" description="Cytochrome b5 heme-binding domain-containing protein" evidence="2">
    <location>
        <begin position="20"/>
        <end position="1162"/>
    </location>
</feature>
<dbReference type="OrthoDB" id="4251012at2759"/>